<dbReference type="OrthoDB" id="9179699at2"/>
<dbReference type="EMBL" id="ACQT01000010">
    <property type="protein sequence ID" value="EER61757.1"/>
    <property type="molecule type" value="Genomic_DNA"/>
</dbReference>
<gene>
    <name evidence="2" type="ORF">AcdelDRAFT_0690</name>
</gene>
<dbReference type="PATRIC" id="fig|573060.9.peg.4527"/>
<dbReference type="RefSeq" id="WP_005793425.1">
    <property type="nucleotide sequence ID" value="NZ_ACQT01000010.1"/>
</dbReference>
<feature type="compositionally biased region" description="Basic and acidic residues" evidence="1">
    <location>
        <begin position="166"/>
        <end position="177"/>
    </location>
</feature>
<sequence>MKLSPYFHDLRSAYQAELDDLVSDSEGKDVLRRRLAEKRSEIGFLVKMMELAPEMVAVVFHQGFRFARPSAIEHVLSQGADRIPAWDTLEDAVSLEPWAVGLAQTVLREPGGATFMAVAAGLEYLHQHARLAPAAAHGDGPAENDADEEAAEHDDDYSALSADDAADPHNGRSREEASADWLAEAGFDRKD</sequence>
<organism evidence="2 3">
    <name type="scientific">Acidovorax delafieldii 2AN</name>
    <dbReference type="NCBI Taxonomy" id="573060"/>
    <lineage>
        <taxon>Bacteria</taxon>
        <taxon>Pseudomonadati</taxon>
        <taxon>Pseudomonadota</taxon>
        <taxon>Betaproteobacteria</taxon>
        <taxon>Burkholderiales</taxon>
        <taxon>Comamonadaceae</taxon>
        <taxon>Acidovorax</taxon>
    </lineage>
</organism>
<feature type="region of interest" description="Disordered" evidence="1">
    <location>
        <begin position="133"/>
        <end position="191"/>
    </location>
</feature>
<evidence type="ECO:0000313" key="3">
    <source>
        <dbReference type="Proteomes" id="UP000003856"/>
    </source>
</evidence>
<name>C5T1B0_ACIDE</name>
<protein>
    <submittedName>
        <fullName evidence="2">Uncharacterized protein</fullName>
    </submittedName>
</protein>
<dbReference type="Proteomes" id="UP000003856">
    <property type="component" value="Unassembled WGS sequence"/>
</dbReference>
<feature type="compositionally biased region" description="Acidic residues" evidence="1">
    <location>
        <begin position="142"/>
        <end position="157"/>
    </location>
</feature>
<keyword evidence="3" id="KW-1185">Reference proteome</keyword>
<reference evidence="2 3" key="1">
    <citation type="submission" date="2009-05" db="EMBL/GenBank/DDBJ databases">
        <title>The draft genome of Acidovorax delafieldii 2AN.</title>
        <authorList>
            <consortium name="US DOE Joint Genome Institute (JGI-PGF)"/>
            <person name="Lucas S."/>
            <person name="Copeland A."/>
            <person name="Lapidus A."/>
            <person name="Glavina del Rio T."/>
            <person name="Tice H."/>
            <person name="Bruce D."/>
            <person name="Goodwin L."/>
            <person name="Pitluck S."/>
            <person name="Larimer F."/>
            <person name="Land M.L."/>
            <person name="Hauser L."/>
            <person name="Shelobolina E.S."/>
            <person name="Picardal F."/>
            <person name="Roden E."/>
            <person name="Emerson D."/>
        </authorList>
    </citation>
    <scope>NUCLEOTIDE SEQUENCE [LARGE SCALE GENOMIC DNA]</scope>
    <source>
        <strain evidence="2 3">2AN</strain>
    </source>
</reference>
<evidence type="ECO:0000313" key="2">
    <source>
        <dbReference type="EMBL" id="EER61757.1"/>
    </source>
</evidence>
<proteinExistence type="predicted"/>
<dbReference type="AlphaFoldDB" id="C5T1B0"/>
<comment type="caution">
    <text evidence="2">The sequence shown here is derived from an EMBL/GenBank/DDBJ whole genome shotgun (WGS) entry which is preliminary data.</text>
</comment>
<evidence type="ECO:0000256" key="1">
    <source>
        <dbReference type="SAM" id="MobiDB-lite"/>
    </source>
</evidence>
<accession>C5T1B0</accession>